<dbReference type="SUPFAM" id="SSF144010">
    <property type="entry name" value="CofE-like"/>
    <property type="match status" value="1"/>
</dbReference>
<accession>A0A1F7GWA8</accession>
<evidence type="ECO:0000313" key="2">
    <source>
        <dbReference type="EMBL" id="OGK23095.1"/>
    </source>
</evidence>
<organism evidence="2 3">
    <name type="scientific">Candidatus Roizmanbacteria bacterium RIFCSPHIGHO2_02_FULL_37_24</name>
    <dbReference type="NCBI Taxonomy" id="1802037"/>
    <lineage>
        <taxon>Bacteria</taxon>
        <taxon>Candidatus Roizmaniibacteriota</taxon>
    </lineage>
</organism>
<reference evidence="2 3" key="1">
    <citation type="journal article" date="2016" name="Nat. Commun.">
        <title>Thousands of microbial genomes shed light on interconnected biogeochemical processes in an aquifer system.</title>
        <authorList>
            <person name="Anantharaman K."/>
            <person name="Brown C.T."/>
            <person name="Hug L.A."/>
            <person name="Sharon I."/>
            <person name="Castelle C.J."/>
            <person name="Probst A.J."/>
            <person name="Thomas B.C."/>
            <person name="Singh A."/>
            <person name="Wilkins M.J."/>
            <person name="Karaoz U."/>
            <person name="Brodie E.L."/>
            <person name="Williams K.H."/>
            <person name="Hubbard S.S."/>
            <person name="Banfield J.F."/>
        </authorList>
    </citation>
    <scope>NUCLEOTIDE SEQUENCE [LARGE SCALE GENOMIC DNA]</scope>
</reference>
<dbReference type="AlphaFoldDB" id="A0A1F7GWA8"/>
<gene>
    <name evidence="2" type="ORF">A3C24_04790</name>
</gene>
<dbReference type="EMBL" id="MFZM01000026">
    <property type="protein sequence ID" value="OGK23095.1"/>
    <property type="molecule type" value="Genomic_DNA"/>
</dbReference>
<evidence type="ECO:0000313" key="3">
    <source>
        <dbReference type="Proteomes" id="UP000177159"/>
    </source>
</evidence>
<dbReference type="Proteomes" id="UP000177159">
    <property type="component" value="Unassembled WGS sequence"/>
</dbReference>
<dbReference type="Pfam" id="PF01996">
    <property type="entry name" value="F420_ligase"/>
    <property type="match status" value="1"/>
</dbReference>
<comment type="caution">
    <text evidence="2">The sequence shown here is derived from an EMBL/GenBank/DDBJ whole genome shotgun (WGS) entry which is preliminary data.</text>
</comment>
<protein>
    <recommendedName>
        <fullName evidence="1">Coenzyme F420:L-glutamate ligase-like domain-containing protein</fullName>
    </recommendedName>
</protein>
<feature type="domain" description="Coenzyme F420:L-glutamate ligase-like" evidence="1">
    <location>
        <begin position="25"/>
        <end position="186"/>
    </location>
</feature>
<proteinExistence type="predicted"/>
<sequence length="232" mass="25923">MRLTANSGKKLTSQVDTVAYYRYSIKTHRISEKDTILQIVKKYTQKHLRKGDMVVISERVVAITQGRSIPIKDINPSWWAQKLYTYVYKHPGGIGLRSPYTMEIAIREAGLLRILLAAFLAVMTKPFGLRGVFYHVAGHGVNAIDGPTPYTLPPGNTSVTLGPENPEKVSQEIEDALGFGVVIIDANDYGVRVLAKSHRIDLSDNMLRRIFSDNPMGQSDEQTPIIIVRKKS</sequence>
<dbReference type="InterPro" id="IPR002847">
    <property type="entry name" value="F420-0_gamma-glut_ligase-dom"/>
</dbReference>
<evidence type="ECO:0000259" key="1">
    <source>
        <dbReference type="Pfam" id="PF01996"/>
    </source>
</evidence>
<name>A0A1F7GWA8_9BACT</name>
<dbReference type="Gene3D" id="3.30.1330.100">
    <property type="entry name" value="CofE-like"/>
    <property type="match status" value="1"/>
</dbReference>